<evidence type="ECO:0000256" key="1">
    <source>
        <dbReference type="SAM" id="MobiDB-lite"/>
    </source>
</evidence>
<dbReference type="EMBL" id="JARJCW010000148">
    <property type="protein sequence ID" value="KAJ7190531.1"/>
    <property type="molecule type" value="Genomic_DNA"/>
</dbReference>
<name>A0AAD6UR79_9AGAR</name>
<organism evidence="2 3">
    <name type="scientific">Mycena pura</name>
    <dbReference type="NCBI Taxonomy" id="153505"/>
    <lineage>
        <taxon>Eukaryota</taxon>
        <taxon>Fungi</taxon>
        <taxon>Dikarya</taxon>
        <taxon>Basidiomycota</taxon>
        <taxon>Agaricomycotina</taxon>
        <taxon>Agaricomycetes</taxon>
        <taxon>Agaricomycetidae</taxon>
        <taxon>Agaricales</taxon>
        <taxon>Marasmiineae</taxon>
        <taxon>Mycenaceae</taxon>
        <taxon>Mycena</taxon>
    </lineage>
</organism>
<dbReference type="AlphaFoldDB" id="A0AAD6UR79"/>
<feature type="compositionally biased region" description="Acidic residues" evidence="1">
    <location>
        <begin position="834"/>
        <end position="846"/>
    </location>
</feature>
<feature type="compositionally biased region" description="Acidic residues" evidence="1">
    <location>
        <begin position="856"/>
        <end position="868"/>
    </location>
</feature>
<reference evidence="2" key="1">
    <citation type="submission" date="2023-03" db="EMBL/GenBank/DDBJ databases">
        <title>Massive genome expansion in bonnet fungi (Mycena s.s.) driven by repeated elements and novel gene families across ecological guilds.</title>
        <authorList>
            <consortium name="Lawrence Berkeley National Laboratory"/>
            <person name="Harder C.B."/>
            <person name="Miyauchi S."/>
            <person name="Viragh M."/>
            <person name="Kuo A."/>
            <person name="Thoen E."/>
            <person name="Andreopoulos B."/>
            <person name="Lu D."/>
            <person name="Skrede I."/>
            <person name="Drula E."/>
            <person name="Henrissat B."/>
            <person name="Morin E."/>
            <person name="Kohler A."/>
            <person name="Barry K."/>
            <person name="LaButti K."/>
            <person name="Morin E."/>
            <person name="Salamov A."/>
            <person name="Lipzen A."/>
            <person name="Mereny Z."/>
            <person name="Hegedus B."/>
            <person name="Baldrian P."/>
            <person name="Stursova M."/>
            <person name="Weitz H."/>
            <person name="Taylor A."/>
            <person name="Grigoriev I.V."/>
            <person name="Nagy L.G."/>
            <person name="Martin F."/>
            <person name="Kauserud H."/>
        </authorList>
    </citation>
    <scope>NUCLEOTIDE SEQUENCE</scope>
    <source>
        <strain evidence="2">9144</strain>
    </source>
</reference>
<evidence type="ECO:0000313" key="3">
    <source>
        <dbReference type="Proteomes" id="UP001219525"/>
    </source>
</evidence>
<gene>
    <name evidence="2" type="ORF">GGX14DRAFT_407968</name>
</gene>
<sequence length="973" mass="108749">MAKIKARNEVATANDVPAYLDLNMEDLTLGFALLPYLAHMMKDEKTPQIVPGLYDRPRRAYALANLRNIGYSGLQPNVHEHALLMAVKPSKIDMSSLTTDIKATPQTARFLGDDPSQIKLVRLAGQHRILYGEEVFGKTLKLIERLEKSNKERDIADVRDARATIRTTPMWLVKFINEDMLLQKKWADVYYFLSSNNKVQAVGEKLEHSIAGLLGRYRIKAPGEIDPGFTKWKTTVSGLTSVGPIVGRHGNALEFLAPIHGYAGFDDQSIQPKQIEKLKASGWAVFKLFLESLFTDFENLITPPLPEHAGSPDWVATIRVDPSQDVDPSQNDDPDNDGTGPQRRIGNLLLPIFDEAFKHAFLDVDDRAWNFFGFHNSSRYSAAYEQFAVEVLEECSKMADHLEDATVAEKQVLDVLRERLQALLDRTDTTYPNPPVRSPLLCPSVLIKLAELFIVLGPAFAMMSHIIGPGRLEYLGERKSTTKDSGIPSLTCHALVHLRHFEGMGLDADWELREVDKSNDSQALIGNVLAMRVAVTPMLGKFQATLAQRMKPEDYSIAESLQTVKDDMVRAQGRWQTYGLAIGRTLHEARKKGSGSKVALTTLVPRNMQHLPVSHIASFPQVVKDVIENLGYHPVDHLLCGRPNGPGVRARMSGHALHELQLLEHFFKPMFRENEAAEMFRQMVRTTIVANPRFVNYEHWFDLSTRWTYAPSLLTSYSDNDVLSLEAELAHQASQDTLTTGFKTIVNVLRRLDECVFPITIYGEEDRRGAAKETKLRLFDPRLKDPLEALFEAMHKPKSRGEPLEEEIDEWTTEQKGSMICKVQFAELMTLPGDEEADEGDDEEPENSNANPADTGNEDAEGSSDEDADKPSPQLPAMASSALPVNESAGELSMWKDLGSTPDSVPSPPPSNQLVSTSAVVRALSEEDDDGPPPSQEAEGFQNSYRERQEEGQACLSRGFYLFCFKCVPLWTL</sequence>
<dbReference type="Proteomes" id="UP001219525">
    <property type="component" value="Unassembled WGS sequence"/>
</dbReference>
<feature type="region of interest" description="Disordered" evidence="1">
    <location>
        <begin position="322"/>
        <end position="341"/>
    </location>
</feature>
<proteinExistence type="predicted"/>
<protein>
    <submittedName>
        <fullName evidence="2">Uncharacterized protein</fullName>
    </submittedName>
</protein>
<keyword evidence="3" id="KW-1185">Reference proteome</keyword>
<feature type="region of interest" description="Disordered" evidence="1">
    <location>
        <begin position="834"/>
        <end position="949"/>
    </location>
</feature>
<comment type="caution">
    <text evidence="2">The sequence shown here is derived from an EMBL/GenBank/DDBJ whole genome shotgun (WGS) entry which is preliminary data.</text>
</comment>
<evidence type="ECO:0000313" key="2">
    <source>
        <dbReference type="EMBL" id="KAJ7190531.1"/>
    </source>
</evidence>
<accession>A0AAD6UR79</accession>